<reference evidence="2 4" key="1">
    <citation type="submission" date="2017-10" db="EMBL/GenBank/DDBJ databases">
        <title>Genomics of the genus Arcobacter.</title>
        <authorList>
            <person name="Perez-Cataluna A."/>
            <person name="Figueras M.J."/>
        </authorList>
    </citation>
    <scope>NUCLEOTIDE SEQUENCE [LARGE SCALE GENOMIC DNA]</scope>
    <source>
        <strain evidence="2 4">LMG 25534</strain>
    </source>
</reference>
<dbReference type="AlphaFoldDB" id="A0AAD0QKK6"/>
<dbReference type="Proteomes" id="UP000254504">
    <property type="component" value="Chromosome"/>
</dbReference>
<dbReference type="GO" id="GO:0003676">
    <property type="term" value="F:nucleic acid binding"/>
    <property type="evidence" value="ECO:0007669"/>
    <property type="project" value="InterPro"/>
</dbReference>
<dbReference type="EMBL" id="PDKD01000019">
    <property type="protein sequence ID" value="RXJ89592.1"/>
    <property type="molecule type" value="Genomic_DNA"/>
</dbReference>
<dbReference type="InterPro" id="IPR002052">
    <property type="entry name" value="DNA_methylase_N6_adenine_CS"/>
</dbReference>
<dbReference type="REBASE" id="264805">
    <property type="entry name" value="M.Atr25534ORF1878P"/>
</dbReference>
<keyword evidence="1" id="KW-0489">Methyltransferase</keyword>
<proteinExistence type="predicted"/>
<reference evidence="1 3" key="2">
    <citation type="submission" date="2018-07" db="EMBL/GenBank/DDBJ databases">
        <title>Complete genome of the Arcobacter trophiarum type strain LMG 25534.</title>
        <authorList>
            <person name="Miller W.G."/>
            <person name="Yee E."/>
        </authorList>
    </citation>
    <scope>NUCLEOTIDE SEQUENCE [LARGE SCALE GENOMIC DNA]</scope>
    <source>
        <strain evidence="1 3">LMG 25534</strain>
    </source>
</reference>
<dbReference type="GO" id="GO:0008168">
    <property type="term" value="F:methyltransferase activity"/>
    <property type="evidence" value="ECO:0007669"/>
    <property type="project" value="UniProtKB-KW"/>
</dbReference>
<protein>
    <submittedName>
        <fullName evidence="2">Modification methylase</fullName>
    </submittedName>
    <submittedName>
        <fullName evidence="1">Type II adenine-specific DNA methyltransferase (EcoRI methylase domain)</fullName>
    </submittedName>
</protein>
<organism evidence="1 3">
    <name type="scientific">Aliarcobacter trophiarum LMG 25534</name>
    <dbReference type="NCBI Taxonomy" id="1032241"/>
    <lineage>
        <taxon>Bacteria</taxon>
        <taxon>Pseudomonadati</taxon>
        <taxon>Campylobacterota</taxon>
        <taxon>Epsilonproteobacteria</taxon>
        <taxon>Campylobacterales</taxon>
        <taxon>Arcobacteraceae</taxon>
        <taxon>Aliarcobacter</taxon>
    </lineage>
</organism>
<dbReference type="KEGG" id="atp:ATR_1878"/>
<dbReference type="InterPro" id="IPR025247">
    <property type="entry name" value="EcoRI-like_methylase"/>
</dbReference>
<evidence type="ECO:0000313" key="2">
    <source>
        <dbReference type="EMBL" id="RXJ89592.1"/>
    </source>
</evidence>
<keyword evidence="4" id="KW-1185">Reference proteome</keyword>
<dbReference type="PROSITE" id="PS00092">
    <property type="entry name" value="N6_MTASE"/>
    <property type="match status" value="1"/>
</dbReference>
<dbReference type="Proteomes" id="UP000289132">
    <property type="component" value="Unassembled WGS sequence"/>
</dbReference>
<accession>A0AAD0QKK6</accession>
<dbReference type="Pfam" id="PF13651">
    <property type="entry name" value="EcoRI_methylase"/>
    <property type="match status" value="1"/>
</dbReference>
<evidence type="ECO:0000313" key="1">
    <source>
        <dbReference type="EMBL" id="AXK49692.1"/>
    </source>
</evidence>
<evidence type="ECO:0000313" key="3">
    <source>
        <dbReference type="Proteomes" id="UP000254504"/>
    </source>
</evidence>
<dbReference type="GO" id="GO:0032259">
    <property type="term" value="P:methylation"/>
    <property type="evidence" value="ECO:0007669"/>
    <property type="project" value="UniProtKB-KW"/>
</dbReference>
<gene>
    <name evidence="1" type="ORF">ATR_1878</name>
    <name evidence="2" type="ORF">CRU87_08790</name>
</gene>
<evidence type="ECO:0000313" key="4">
    <source>
        <dbReference type="Proteomes" id="UP000289132"/>
    </source>
</evidence>
<keyword evidence="1" id="KW-0808">Transferase</keyword>
<dbReference type="EMBL" id="CP031367">
    <property type="protein sequence ID" value="AXK49692.1"/>
    <property type="molecule type" value="Genomic_DNA"/>
</dbReference>
<name>A0AAD0QKK6_9BACT</name>
<sequence length="339" mass="39968">MTKLNKKDLNKNLHKAKINKEDEYYTQLTDIEKELKHYKKHFKDKIIYCNCDDPRVSNFFHYFSYNFEKLGLKKLITTCFQNNNMDLFTQGNSKQAIYLEYYGDKNGNSIPDIQEIGVNYLEGDGDFRSEESIELLKQADIVVTNPPFSLFREYIAQLIEYDKKFIIIGNQNAATTKETFSLIKENKIWLGNRSGDMEFKVPNHYQARETRYREDETGQKWRSLGNICWYTNLDIAKRHEDLILYKLYKNEEYPTYENYNAINIDKVAEIPIDYGGVMGVPVTFLSKYNPEQFEIVGQTHSGDSSKEVELLRTNDKKRHRGIINGKQKYARILIRNKKL</sequence>